<evidence type="ECO:0000313" key="6">
    <source>
        <dbReference type="EMBL" id="MBR9729532.1"/>
    </source>
</evidence>
<dbReference type="SUPFAM" id="SSF53300">
    <property type="entry name" value="vWA-like"/>
    <property type="match status" value="1"/>
</dbReference>
<keyword evidence="7" id="KW-1185">Reference proteome</keyword>
<dbReference type="RefSeq" id="WP_153666197.1">
    <property type="nucleotide sequence ID" value="NZ_JAAIKR010000022.1"/>
</dbReference>
<feature type="compositionally biased region" description="Polar residues" evidence="3">
    <location>
        <begin position="68"/>
        <end position="79"/>
    </location>
</feature>
<keyword evidence="1" id="KW-0479">Metal-binding</keyword>
<feature type="chain" id="PRO_5046858464" evidence="4">
    <location>
        <begin position="24"/>
        <end position="1174"/>
    </location>
</feature>
<dbReference type="Gene3D" id="3.40.50.410">
    <property type="entry name" value="von Willebrand factor, type A domain"/>
    <property type="match status" value="1"/>
</dbReference>
<feature type="compositionally biased region" description="Low complexity" evidence="3">
    <location>
        <begin position="85"/>
        <end position="96"/>
    </location>
</feature>
<organism evidence="6 7">
    <name type="scientific">Shewanella intestini</name>
    <dbReference type="NCBI Taxonomy" id="2017544"/>
    <lineage>
        <taxon>Bacteria</taxon>
        <taxon>Pseudomonadati</taxon>
        <taxon>Pseudomonadota</taxon>
        <taxon>Gammaproteobacteria</taxon>
        <taxon>Alteromonadales</taxon>
        <taxon>Shewanellaceae</taxon>
        <taxon>Shewanella</taxon>
    </lineage>
</organism>
<dbReference type="InterPro" id="IPR036465">
    <property type="entry name" value="vWFA_dom_sf"/>
</dbReference>
<proteinExistence type="predicted"/>
<evidence type="ECO:0000256" key="2">
    <source>
        <dbReference type="ARBA" id="ARBA00022837"/>
    </source>
</evidence>
<evidence type="ECO:0000256" key="3">
    <source>
        <dbReference type="SAM" id="MobiDB-lite"/>
    </source>
</evidence>
<dbReference type="EMBL" id="JAAIKR010000022">
    <property type="protein sequence ID" value="MBR9729532.1"/>
    <property type="molecule type" value="Genomic_DNA"/>
</dbReference>
<keyword evidence="4" id="KW-0732">Signal</keyword>
<evidence type="ECO:0000259" key="5">
    <source>
        <dbReference type="Pfam" id="PF05567"/>
    </source>
</evidence>
<keyword evidence="2" id="KW-0106">Calcium</keyword>
<dbReference type="Proteomes" id="UP000811844">
    <property type="component" value="Unassembled WGS sequence"/>
</dbReference>
<dbReference type="InterPro" id="IPR008707">
    <property type="entry name" value="B-propeller_PilY1"/>
</dbReference>
<dbReference type="Pfam" id="PF05567">
    <property type="entry name" value="T4P_PilY1"/>
    <property type="match status" value="1"/>
</dbReference>
<name>A0ABS5I678_9GAMM</name>
<feature type="signal peptide" evidence="4">
    <location>
        <begin position="1"/>
        <end position="23"/>
    </location>
</feature>
<evidence type="ECO:0000313" key="7">
    <source>
        <dbReference type="Proteomes" id="UP000811844"/>
    </source>
</evidence>
<evidence type="ECO:0000256" key="4">
    <source>
        <dbReference type="SAM" id="SignalP"/>
    </source>
</evidence>
<protein>
    <submittedName>
        <fullName evidence="6">rRNA (Guanine-N1)-methyltransferase</fullName>
    </submittedName>
</protein>
<reference evidence="6 7" key="1">
    <citation type="submission" date="2020-02" db="EMBL/GenBank/DDBJ databases">
        <title>Shewanella WXL01 sp. nov., a marine bacterium isolated from green algae in Luhuitou Fringing Reef (Northern South China Sea).</title>
        <authorList>
            <person name="Wang X."/>
        </authorList>
    </citation>
    <scope>NUCLEOTIDE SEQUENCE [LARGE SCALE GENOMIC DNA]</scope>
    <source>
        <strain evidence="6 7">MCCC 1A01895</strain>
    </source>
</reference>
<evidence type="ECO:0000256" key="1">
    <source>
        <dbReference type="ARBA" id="ARBA00022723"/>
    </source>
</evidence>
<gene>
    <name evidence="6" type="ORF">G3R48_16295</name>
</gene>
<accession>A0ABS5I678</accession>
<feature type="region of interest" description="Disordered" evidence="3">
    <location>
        <begin position="68"/>
        <end position="100"/>
    </location>
</feature>
<feature type="domain" description="PilY1 beta-propeller" evidence="5">
    <location>
        <begin position="672"/>
        <end position="917"/>
    </location>
</feature>
<sequence>MIKRFFTCLIVLFSVCYSSLNIADDTELYVTESSIRTNDRPQVLIIFDTSGSMRSGFRANHFYNHGQTQTHYQSHSNSHGHAYGHSQHQSQTQSHESVTDSTTLYYSDDIEKVPSLNSKQIVQQKYNGCAQSTYYLEHYGMFTGYIRHYDSTSKTWKKLPENDGSSIDTIDCFIDISEHDQGNASGRQTNKHYPNGFPVDGHSEPYLAPSATNGSVDDIVVKAKKTGFGLGNSVTLYTRKYIEWYNSNRSATNYTRMDVAKQVITDTILNTPGVDFGLAIYNADSSSRSYGGRIIHGIRPFTDQNKKTILSTVQQLKPLGSTPLCDTLYEAYRYFSGSDVYYGKNQRDTNPNSDPHASANGKYLSPFVGKVCQSNASIVYITDGQPINDNHSISRISSLVGHSISRREGLPELAKWMYENDVNPNVDNSQNVTTYTIGYSRGADNARSLLEETARKGGGSYFSAVSSEALQKALQKVFAEVSNKPATFSSPAVSANRVNTNGVAYHSVFLPSRGARWSGNIKKLKINDKGEVFDVNNKAALNINGLLKSGSCSFWTQNCSSMPAGGDGSDVQLGGVAQHLQQNHTRYLLSNLGSNNALQLLTKANAQTALGDERKLAQFMKVTPSRLDELFKWIKGYDVNDDNNNHNTNELRKDIMGDSLHSKPLVINYGTEKTPNIKIFMGTNHGFMHMFSDNGNSVSESWAFMPKQLLPNVAELTTNQQSGVHSVYGLDSTPVAYVKRNASGTIDKAWLFFGMRRGGNAYYALDITQPDHPTLKWKVSPADLGFDKMGQTWSEPVITSIPGFPRNNTIAANAKPVMIVGAGYSPATKDSESVGINDTLGRGVYIIDADTGKMVHKFTANRGPNTTQLAGITDSIPNKVAIVDSDNDGLTDRLYATDTGANIWRIDLPSAQPTSNTAPWTAFKLASLGGQSIFNDRRFFTEPVIAQTITTNLHTVNLHGQSYKTYQDIPYDAVVIGSGHRPHPLDKNRQDKFFVIQDRNVVTKSFNGSINPVPDTLKIDDLYNVTDKPPSSESDEIAFSNKRGWYYNLTHPGEKSMSAPLIAKGRVFFTSYIPGDSTNAAQCFTTGTGHLYSFDLHRGVRSYKELSYETGKGIPDTPTIVVPQNSDSMYLIGIGRAGDKMEKAGNVNDGCAAGDDRCIGGGLQMNRIYFQSND</sequence>
<comment type="caution">
    <text evidence="6">The sequence shown here is derived from an EMBL/GenBank/DDBJ whole genome shotgun (WGS) entry which is preliminary data.</text>
</comment>